<reference evidence="4" key="1">
    <citation type="journal article" date="2008" name="Nat. Genet.">
        <title>The Pristionchus pacificus genome provides a unique perspective on nematode lifestyle and parasitism.</title>
        <authorList>
            <person name="Dieterich C."/>
            <person name="Clifton S.W."/>
            <person name="Schuster L.N."/>
            <person name="Chinwalla A."/>
            <person name="Delehaunty K."/>
            <person name="Dinkelacker I."/>
            <person name="Fulton L."/>
            <person name="Fulton R."/>
            <person name="Godfrey J."/>
            <person name="Minx P."/>
            <person name="Mitreva M."/>
            <person name="Roeseler W."/>
            <person name="Tian H."/>
            <person name="Witte H."/>
            <person name="Yang S.P."/>
            <person name="Wilson R.K."/>
            <person name="Sommer R.J."/>
        </authorList>
    </citation>
    <scope>NUCLEOTIDE SEQUENCE [LARGE SCALE GENOMIC DNA]</scope>
    <source>
        <strain evidence="4">PS312</strain>
    </source>
</reference>
<evidence type="ECO:0000313" key="3">
    <source>
        <dbReference type="EnsemblMetazoa" id="PPA33775.1"/>
    </source>
</evidence>
<feature type="region of interest" description="Disordered" evidence="1">
    <location>
        <begin position="125"/>
        <end position="147"/>
    </location>
</feature>
<evidence type="ECO:0000256" key="1">
    <source>
        <dbReference type="SAM" id="MobiDB-lite"/>
    </source>
</evidence>
<proteinExistence type="predicted"/>
<dbReference type="Proteomes" id="UP000005239">
    <property type="component" value="Unassembled WGS sequence"/>
</dbReference>
<feature type="compositionally biased region" description="Polar residues" evidence="1">
    <location>
        <begin position="130"/>
        <end position="145"/>
    </location>
</feature>
<keyword evidence="4" id="KW-1185">Reference proteome</keyword>
<sequence>MKLLPLLLVLVVTIKADLNIHKFVTGEALPGPVIAEEPDVDARNPPEDAIPGTLQDAPVREPTEPQGYGLDEDFFGEETTPLRAMRISKALNFKDDSRDNSKNANANIDEFLEEARRHFVDNQVGPLRTSRGSDSDVNGISQDEVNTGHPGYFPVSDDEEDNVHIVFGPQEGSDEGIIDGSGEELDGFNDGYEDFYFNNGEEDEEDEDGMEFQGWGSKLVDGAKKIFKGGANLLKTGLKTAGRGVKHGLKRAGSLVKNGVKKALPHLKEVGREFRDRAKELIMTDGMDMVFTGIRGVMGRGSGDHGPAPADYDDTDDDGASDHGSQDEDGDREASGHRGGGSTRHSVGGKSGGHDDKDFEDDDASENDNDDAEEIRGAEKRAERGKQGRGEGTRPSTRKEGKRDGSGGSGKKKKPARTEKRTERGPSGKPKYNFKKGQSAEDAAEEAFKAFAERMGDDIAENYRDKITGCIEDAFFDKNHEADDECSRFFKQ</sequence>
<feature type="region of interest" description="Disordered" evidence="1">
    <location>
        <begin position="298"/>
        <end position="443"/>
    </location>
</feature>
<evidence type="ECO:0000313" key="4">
    <source>
        <dbReference type="Proteomes" id="UP000005239"/>
    </source>
</evidence>
<protein>
    <submittedName>
        <fullName evidence="3">Uncharacterized protein</fullName>
    </submittedName>
</protein>
<feature type="compositionally biased region" description="Basic and acidic residues" evidence="1">
    <location>
        <begin position="416"/>
        <end position="426"/>
    </location>
</feature>
<feature type="chain" id="PRO_5043601819" evidence="2">
    <location>
        <begin position="17"/>
        <end position="492"/>
    </location>
</feature>
<keyword evidence="2" id="KW-0732">Signal</keyword>
<dbReference type="AlphaFoldDB" id="A0A2A6BSG3"/>
<feature type="compositionally biased region" description="Basic and acidic residues" evidence="1">
    <location>
        <begin position="320"/>
        <end position="336"/>
    </location>
</feature>
<feature type="compositionally biased region" description="Basic and acidic residues" evidence="1">
    <location>
        <begin position="374"/>
        <end position="405"/>
    </location>
</feature>
<organism evidence="3 4">
    <name type="scientific">Pristionchus pacificus</name>
    <name type="common">Parasitic nematode worm</name>
    <dbReference type="NCBI Taxonomy" id="54126"/>
    <lineage>
        <taxon>Eukaryota</taxon>
        <taxon>Metazoa</taxon>
        <taxon>Ecdysozoa</taxon>
        <taxon>Nematoda</taxon>
        <taxon>Chromadorea</taxon>
        <taxon>Rhabditida</taxon>
        <taxon>Rhabditina</taxon>
        <taxon>Diplogasteromorpha</taxon>
        <taxon>Diplogasteroidea</taxon>
        <taxon>Neodiplogasteridae</taxon>
        <taxon>Pristionchus</taxon>
    </lineage>
</organism>
<accession>A0A8R1UJG9</accession>
<dbReference type="EnsemblMetazoa" id="PPA33775.1">
    <property type="protein sequence ID" value="PPA33775.1"/>
    <property type="gene ID" value="WBGene00272144"/>
</dbReference>
<gene>
    <name evidence="3" type="primary">WBGene00272144</name>
</gene>
<accession>A0A2A6BSG3</accession>
<reference evidence="3" key="2">
    <citation type="submission" date="2022-06" db="UniProtKB">
        <authorList>
            <consortium name="EnsemblMetazoa"/>
        </authorList>
    </citation>
    <scope>IDENTIFICATION</scope>
    <source>
        <strain evidence="3">PS312</strain>
    </source>
</reference>
<evidence type="ECO:0000256" key="2">
    <source>
        <dbReference type="SAM" id="SignalP"/>
    </source>
</evidence>
<feature type="compositionally biased region" description="Acidic residues" evidence="1">
    <location>
        <begin position="358"/>
        <end position="373"/>
    </location>
</feature>
<feature type="signal peptide" evidence="2">
    <location>
        <begin position="1"/>
        <end position="16"/>
    </location>
</feature>
<name>A0A2A6BSG3_PRIPA</name>